<proteinExistence type="predicted"/>
<evidence type="ECO:0000313" key="2">
    <source>
        <dbReference type="EMBL" id="SDN63161.1"/>
    </source>
</evidence>
<feature type="compositionally biased region" description="Gly residues" evidence="1">
    <location>
        <begin position="237"/>
        <end position="258"/>
    </location>
</feature>
<name>A0A1H0CZW6_9ACTN</name>
<protein>
    <submittedName>
        <fullName evidence="2">Uncharacterized protein</fullName>
    </submittedName>
</protein>
<dbReference type="AlphaFoldDB" id="A0A1H0CZW6"/>
<sequence>MTPCQQPVPSGTDAVSPRSFLAAAAALETIDGAPHAARNGLAGSSDADVGPEQALASLLPLRQVREQLAGWETGLIETARKAGASWADLAHPLGVASRQAAERRYLRGRDHRRTTRPGHPRTPRRPAHHRLLGPPQRRRRAPPRPGEPTRSRSGHTQRRRPAGQAVRLILASPLARRTGRRREPRPPQCGTGLQRRAAHTAAAIGADTHICCGEHWPVVIPGGTSSGDPGREMGPAAGAGGERPGVSGGQDARGGTCEGRGDSKRCLPYPHHHLEVGCRQRQIHWLP</sequence>
<dbReference type="STRING" id="1196353.SAMN05444921_13183"/>
<evidence type="ECO:0000256" key="1">
    <source>
        <dbReference type="SAM" id="MobiDB-lite"/>
    </source>
</evidence>
<reference evidence="3" key="1">
    <citation type="submission" date="2016-10" db="EMBL/GenBank/DDBJ databases">
        <authorList>
            <person name="Varghese N."/>
            <person name="Submissions S."/>
        </authorList>
    </citation>
    <scope>NUCLEOTIDE SEQUENCE [LARGE SCALE GENOMIC DNA]</scope>
    <source>
        <strain evidence="3">CGMCC 4.7042</strain>
    </source>
</reference>
<evidence type="ECO:0000313" key="3">
    <source>
        <dbReference type="Proteomes" id="UP000199063"/>
    </source>
</evidence>
<organism evidence="2 3">
    <name type="scientific">Streptomyces wuyuanensis</name>
    <dbReference type="NCBI Taxonomy" id="1196353"/>
    <lineage>
        <taxon>Bacteria</taxon>
        <taxon>Bacillati</taxon>
        <taxon>Actinomycetota</taxon>
        <taxon>Actinomycetes</taxon>
        <taxon>Kitasatosporales</taxon>
        <taxon>Streptomycetaceae</taxon>
        <taxon>Streptomyces</taxon>
    </lineage>
</organism>
<dbReference type="EMBL" id="FNHI01000031">
    <property type="protein sequence ID" value="SDN63161.1"/>
    <property type="molecule type" value="Genomic_DNA"/>
</dbReference>
<feature type="region of interest" description="Disordered" evidence="1">
    <location>
        <begin position="223"/>
        <end position="260"/>
    </location>
</feature>
<accession>A0A1H0CZW6</accession>
<gene>
    <name evidence="2" type="ORF">SAMN05444921_13183</name>
</gene>
<feature type="compositionally biased region" description="Basic residues" evidence="1">
    <location>
        <begin position="109"/>
        <end position="142"/>
    </location>
</feature>
<dbReference type="Proteomes" id="UP000199063">
    <property type="component" value="Unassembled WGS sequence"/>
</dbReference>
<keyword evidence="3" id="KW-1185">Reference proteome</keyword>
<feature type="region of interest" description="Disordered" evidence="1">
    <location>
        <begin position="97"/>
        <end position="196"/>
    </location>
</feature>
<feature type="compositionally biased region" description="Basic residues" evidence="1">
    <location>
        <begin position="152"/>
        <end position="161"/>
    </location>
</feature>